<dbReference type="InterPro" id="IPR011006">
    <property type="entry name" value="CheY-like_superfamily"/>
</dbReference>
<dbReference type="PANTHER" id="PTHR48111:SF32">
    <property type="entry name" value="STAGE 0 SPORULATION PROTEIN A HOMOLOG"/>
    <property type="match status" value="1"/>
</dbReference>
<dbReference type="EMBL" id="CP001739">
    <property type="protein sequence ID" value="ACZ07954.1"/>
    <property type="molecule type" value="Genomic_DNA"/>
</dbReference>
<evidence type="ECO:0000256" key="6">
    <source>
        <dbReference type="PROSITE-ProRule" id="PRU00169"/>
    </source>
</evidence>
<keyword evidence="4 7" id="KW-0238">DNA-binding</keyword>
<evidence type="ECO:0000256" key="1">
    <source>
        <dbReference type="ARBA" id="ARBA00022553"/>
    </source>
</evidence>
<gene>
    <name evidence="10" type="ordered locus">Sterm_1086</name>
</gene>
<dbReference type="Gene3D" id="3.40.50.2300">
    <property type="match status" value="1"/>
</dbReference>
<dbReference type="GO" id="GO:0006355">
    <property type="term" value="P:regulation of DNA-templated transcription"/>
    <property type="evidence" value="ECO:0007669"/>
    <property type="project" value="InterPro"/>
</dbReference>
<dbReference type="InterPro" id="IPR039420">
    <property type="entry name" value="WalR-like"/>
</dbReference>
<organism evidence="10 11">
    <name type="scientific">Sebaldella termitidis (strain ATCC 33386 / NCTC 11300)</name>
    <dbReference type="NCBI Taxonomy" id="526218"/>
    <lineage>
        <taxon>Bacteria</taxon>
        <taxon>Fusobacteriati</taxon>
        <taxon>Fusobacteriota</taxon>
        <taxon>Fusobacteriia</taxon>
        <taxon>Fusobacteriales</taxon>
        <taxon>Leptotrichiaceae</taxon>
        <taxon>Sebaldella</taxon>
    </lineage>
</organism>
<dbReference type="eggNOG" id="COG0745">
    <property type="taxonomic scope" value="Bacteria"/>
</dbReference>
<evidence type="ECO:0000256" key="3">
    <source>
        <dbReference type="ARBA" id="ARBA00023015"/>
    </source>
</evidence>
<evidence type="ECO:0000313" key="10">
    <source>
        <dbReference type="EMBL" id="ACZ07954.1"/>
    </source>
</evidence>
<dbReference type="GO" id="GO:0000156">
    <property type="term" value="F:phosphorelay response regulator activity"/>
    <property type="evidence" value="ECO:0007669"/>
    <property type="project" value="TreeGrafter"/>
</dbReference>
<dbReference type="STRING" id="526218.Sterm_1086"/>
<dbReference type="SMART" id="SM00862">
    <property type="entry name" value="Trans_reg_C"/>
    <property type="match status" value="1"/>
</dbReference>
<keyword evidence="11" id="KW-1185">Reference proteome</keyword>
<dbReference type="PROSITE" id="PS51755">
    <property type="entry name" value="OMPR_PHOB"/>
    <property type="match status" value="1"/>
</dbReference>
<evidence type="ECO:0000256" key="5">
    <source>
        <dbReference type="ARBA" id="ARBA00023163"/>
    </source>
</evidence>
<name>D1AFR9_SEBTE</name>
<feature type="domain" description="Response regulatory" evidence="8">
    <location>
        <begin position="4"/>
        <end position="117"/>
    </location>
</feature>
<keyword evidence="2" id="KW-0902">Two-component regulatory system</keyword>
<dbReference type="FunFam" id="3.40.50.2300:FF:000001">
    <property type="entry name" value="DNA-binding response regulator PhoB"/>
    <property type="match status" value="1"/>
</dbReference>
<evidence type="ECO:0000256" key="2">
    <source>
        <dbReference type="ARBA" id="ARBA00023012"/>
    </source>
</evidence>
<reference evidence="11" key="1">
    <citation type="submission" date="2009-09" db="EMBL/GenBank/DDBJ databases">
        <title>The complete chromosome of Sebaldella termitidis ATCC 33386.</title>
        <authorList>
            <consortium name="US DOE Joint Genome Institute (JGI-PGF)"/>
            <person name="Lucas S."/>
            <person name="Copeland A."/>
            <person name="Lapidus A."/>
            <person name="Glavina del Rio T."/>
            <person name="Dalin E."/>
            <person name="Tice H."/>
            <person name="Bruce D."/>
            <person name="Goodwin L."/>
            <person name="Pitluck S."/>
            <person name="Kyrpides N."/>
            <person name="Mavromatis K."/>
            <person name="Ivanova N."/>
            <person name="Mikhailova N."/>
            <person name="Sims D."/>
            <person name="Meincke L."/>
            <person name="Brettin T."/>
            <person name="Detter J.C."/>
            <person name="Han C."/>
            <person name="Larimer F."/>
            <person name="Land M."/>
            <person name="Hauser L."/>
            <person name="Markowitz V."/>
            <person name="Cheng J.F."/>
            <person name="Hugenholtz P."/>
            <person name="Woyke T."/>
            <person name="Wu D."/>
            <person name="Eisen J.A."/>
        </authorList>
    </citation>
    <scope>NUCLEOTIDE SEQUENCE [LARGE SCALE GENOMIC DNA]</scope>
    <source>
        <strain evidence="11">ATCC 33386 / NCTC 11300</strain>
    </source>
</reference>
<dbReference type="InterPro" id="IPR036388">
    <property type="entry name" value="WH-like_DNA-bd_sf"/>
</dbReference>
<dbReference type="Pfam" id="PF00486">
    <property type="entry name" value="Trans_reg_C"/>
    <property type="match status" value="1"/>
</dbReference>
<dbReference type="SUPFAM" id="SSF52172">
    <property type="entry name" value="CheY-like"/>
    <property type="match status" value="1"/>
</dbReference>
<dbReference type="PANTHER" id="PTHR48111">
    <property type="entry name" value="REGULATOR OF RPOS"/>
    <property type="match status" value="1"/>
</dbReference>
<proteinExistence type="predicted"/>
<dbReference type="Pfam" id="PF00072">
    <property type="entry name" value="Response_reg"/>
    <property type="match status" value="1"/>
</dbReference>
<evidence type="ECO:0000259" key="8">
    <source>
        <dbReference type="PROSITE" id="PS50110"/>
    </source>
</evidence>
<protein>
    <submittedName>
        <fullName evidence="10">Two component transcriptional regulator, winged helix family</fullName>
    </submittedName>
</protein>
<accession>D1AFR9</accession>
<dbReference type="Gene3D" id="1.10.10.10">
    <property type="entry name" value="Winged helix-like DNA-binding domain superfamily/Winged helix DNA-binding domain"/>
    <property type="match status" value="1"/>
</dbReference>
<evidence type="ECO:0000259" key="9">
    <source>
        <dbReference type="PROSITE" id="PS51755"/>
    </source>
</evidence>
<dbReference type="GO" id="GO:0000976">
    <property type="term" value="F:transcription cis-regulatory region binding"/>
    <property type="evidence" value="ECO:0007669"/>
    <property type="project" value="TreeGrafter"/>
</dbReference>
<evidence type="ECO:0000313" key="11">
    <source>
        <dbReference type="Proteomes" id="UP000000845"/>
    </source>
</evidence>
<dbReference type="InterPro" id="IPR001789">
    <property type="entry name" value="Sig_transdc_resp-reg_receiver"/>
</dbReference>
<sequence>MKKKILIVEDEVNLMEVLEDTLLEENFEIFKAYEGSAAIDMFYEVNPDLVLLDINLPKKDGWTICKEIRNDSNKPIIIMTARDTELDELKGLSIGADDYITKPFSLKILTLRIKKLLKIENEDYYLYETLRFNFGTYELIIDSQNIEITKKESLFLDYIIKNKGKLLTRDMLLNEVWGYDFDGDNRVVDTLIKRTRKKLSPYGDLIKTVRGMGYMFDESKN</sequence>
<dbReference type="GO" id="GO:0005829">
    <property type="term" value="C:cytosol"/>
    <property type="evidence" value="ECO:0007669"/>
    <property type="project" value="TreeGrafter"/>
</dbReference>
<feature type="domain" description="OmpR/PhoB-type" evidence="9">
    <location>
        <begin position="122"/>
        <end position="218"/>
    </location>
</feature>
<evidence type="ECO:0000256" key="4">
    <source>
        <dbReference type="ARBA" id="ARBA00023125"/>
    </source>
</evidence>
<dbReference type="PROSITE" id="PS50110">
    <property type="entry name" value="RESPONSE_REGULATORY"/>
    <property type="match status" value="1"/>
</dbReference>
<evidence type="ECO:0000256" key="7">
    <source>
        <dbReference type="PROSITE-ProRule" id="PRU01091"/>
    </source>
</evidence>
<dbReference type="CDD" id="cd00383">
    <property type="entry name" value="trans_reg_C"/>
    <property type="match status" value="1"/>
</dbReference>
<dbReference type="InterPro" id="IPR001867">
    <property type="entry name" value="OmpR/PhoB-type_DNA-bd"/>
</dbReference>
<dbReference type="AlphaFoldDB" id="D1AFR9"/>
<keyword evidence="5" id="KW-0804">Transcription</keyword>
<keyword evidence="1 6" id="KW-0597">Phosphoprotein</keyword>
<reference evidence="10 11" key="2">
    <citation type="journal article" date="2010" name="Stand. Genomic Sci.">
        <title>Complete genome sequence of Sebaldella termitidis type strain (NCTC 11300).</title>
        <authorList>
            <person name="Harmon-Smith M."/>
            <person name="Celia L."/>
            <person name="Chertkov O."/>
            <person name="Lapidus A."/>
            <person name="Copeland A."/>
            <person name="Glavina Del Rio T."/>
            <person name="Nolan M."/>
            <person name="Lucas S."/>
            <person name="Tice H."/>
            <person name="Cheng J.F."/>
            <person name="Han C."/>
            <person name="Detter J.C."/>
            <person name="Bruce D."/>
            <person name="Goodwin L."/>
            <person name="Pitluck S."/>
            <person name="Pati A."/>
            <person name="Liolios K."/>
            <person name="Ivanova N."/>
            <person name="Mavromatis K."/>
            <person name="Mikhailova N."/>
            <person name="Chen A."/>
            <person name="Palaniappan K."/>
            <person name="Land M."/>
            <person name="Hauser L."/>
            <person name="Chang Y.J."/>
            <person name="Jeffries C.D."/>
            <person name="Brettin T."/>
            <person name="Goker M."/>
            <person name="Beck B."/>
            <person name="Bristow J."/>
            <person name="Eisen J.A."/>
            <person name="Markowitz V."/>
            <person name="Hugenholtz P."/>
            <person name="Kyrpides N.C."/>
            <person name="Klenk H.P."/>
            <person name="Chen F."/>
        </authorList>
    </citation>
    <scope>NUCLEOTIDE SEQUENCE [LARGE SCALE GENOMIC DNA]</scope>
    <source>
        <strain evidence="11">ATCC 33386 / NCTC 11300</strain>
    </source>
</reference>
<keyword evidence="3" id="KW-0805">Transcription regulation</keyword>
<feature type="DNA-binding region" description="OmpR/PhoB-type" evidence="7">
    <location>
        <begin position="122"/>
        <end position="218"/>
    </location>
</feature>
<feature type="modified residue" description="4-aspartylphosphate" evidence="6">
    <location>
        <position position="53"/>
    </location>
</feature>
<dbReference type="HOGENOM" id="CLU_000445_30_4_0"/>
<dbReference type="KEGG" id="str:Sterm_1086"/>
<dbReference type="GO" id="GO:0032993">
    <property type="term" value="C:protein-DNA complex"/>
    <property type="evidence" value="ECO:0007669"/>
    <property type="project" value="TreeGrafter"/>
</dbReference>
<dbReference type="RefSeq" id="WP_012860550.1">
    <property type="nucleotide sequence ID" value="NC_013517.1"/>
</dbReference>
<dbReference type="Proteomes" id="UP000000845">
    <property type="component" value="Chromosome"/>
</dbReference>
<dbReference type="SMART" id="SM00448">
    <property type="entry name" value="REC"/>
    <property type="match status" value="1"/>
</dbReference>